<dbReference type="HOGENOM" id="CLU_2334243_0_0_1"/>
<protein>
    <submittedName>
        <fullName evidence="1">Uncharacterized protein</fullName>
    </submittedName>
</protein>
<dbReference type="EMBL" id="KN824988">
    <property type="protein sequence ID" value="KIK96412.1"/>
    <property type="molecule type" value="Genomic_DNA"/>
</dbReference>
<sequence>MHRHCAALAMMKLVAPNSDHLSCPVICQHPATTVQVNIALDQPWITVAIFDQDLGFGFDSDIASPSTSPHSLQKSTSHHMLLKAQQGYLIRVDHPAVL</sequence>
<dbReference type="AlphaFoldDB" id="A0A0D0DFF4"/>
<name>A0A0D0DFF4_9AGAM</name>
<evidence type="ECO:0000313" key="2">
    <source>
        <dbReference type="Proteomes" id="UP000054538"/>
    </source>
</evidence>
<accession>A0A0D0DFF4</accession>
<gene>
    <name evidence="1" type="ORF">PAXRUDRAFT_310624</name>
</gene>
<reference evidence="2" key="2">
    <citation type="submission" date="2015-01" db="EMBL/GenBank/DDBJ databases">
        <title>Evolutionary Origins and Diversification of the Mycorrhizal Mutualists.</title>
        <authorList>
            <consortium name="DOE Joint Genome Institute"/>
            <consortium name="Mycorrhizal Genomics Consortium"/>
            <person name="Kohler A."/>
            <person name="Kuo A."/>
            <person name="Nagy L.G."/>
            <person name="Floudas D."/>
            <person name="Copeland A."/>
            <person name="Barry K.W."/>
            <person name="Cichocki N."/>
            <person name="Veneault-Fourrey C."/>
            <person name="LaButti K."/>
            <person name="Lindquist E.A."/>
            <person name="Lipzen A."/>
            <person name="Lundell T."/>
            <person name="Morin E."/>
            <person name="Murat C."/>
            <person name="Riley R."/>
            <person name="Ohm R."/>
            <person name="Sun H."/>
            <person name="Tunlid A."/>
            <person name="Henrissat B."/>
            <person name="Grigoriev I.V."/>
            <person name="Hibbett D.S."/>
            <person name="Martin F."/>
        </authorList>
    </citation>
    <scope>NUCLEOTIDE SEQUENCE [LARGE SCALE GENOMIC DNA]</scope>
    <source>
        <strain evidence="2">Ve08.2h10</strain>
    </source>
</reference>
<dbReference type="Proteomes" id="UP000054538">
    <property type="component" value="Unassembled WGS sequence"/>
</dbReference>
<keyword evidence="2" id="KW-1185">Reference proteome</keyword>
<evidence type="ECO:0000313" key="1">
    <source>
        <dbReference type="EMBL" id="KIK96412.1"/>
    </source>
</evidence>
<proteinExistence type="predicted"/>
<dbReference type="InParanoid" id="A0A0D0DFF4"/>
<organism evidence="1 2">
    <name type="scientific">Paxillus rubicundulus Ve08.2h10</name>
    <dbReference type="NCBI Taxonomy" id="930991"/>
    <lineage>
        <taxon>Eukaryota</taxon>
        <taxon>Fungi</taxon>
        <taxon>Dikarya</taxon>
        <taxon>Basidiomycota</taxon>
        <taxon>Agaricomycotina</taxon>
        <taxon>Agaricomycetes</taxon>
        <taxon>Agaricomycetidae</taxon>
        <taxon>Boletales</taxon>
        <taxon>Paxilineae</taxon>
        <taxon>Paxillaceae</taxon>
        <taxon>Paxillus</taxon>
    </lineage>
</organism>
<reference evidence="1 2" key="1">
    <citation type="submission" date="2014-04" db="EMBL/GenBank/DDBJ databases">
        <authorList>
            <consortium name="DOE Joint Genome Institute"/>
            <person name="Kuo A."/>
            <person name="Kohler A."/>
            <person name="Jargeat P."/>
            <person name="Nagy L.G."/>
            <person name="Floudas D."/>
            <person name="Copeland A."/>
            <person name="Barry K.W."/>
            <person name="Cichocki N."/>
            <person name="Veneault-Fourrey C."/>
            <person name="LaButti K."/>
            <person name="Lindquist E.A."/>
            <person name="Lipzen A."/>
            <person name="Lundell T."/>
            <person name="Morin E."/>
            <person name="Murat C."/>
            <person name="Sun H."/>
            <person name="Tunlid A."/>
            <person name="Henrissat B."/>
            <person name="Grigoriev I.V."/>
            <person name="Hibbett D.S."/>
            <person name="Martin F."/>
            <person name="Nordberg H.P."/>
            <person name="Cantor M.N."/>
            <person name="Hua S.X."/>
        </authorList>
    </citation>
    <scope>NUCLEOTIDE SEQUENCE [LARGE SCALE GENOMIC DNA]</scope>
    <source>
        <strain evidence="1 2">Ve08.2h10</strain>
    </source>
</reference>